<evidence type="ECO:0000313" key="2">
    <source>
        <dbReference type="Proteomes" id="UP000602510"/>
    </source>
</evidence>
<dbReference type="Gene3D" id="3.30.530.20">
    <property type="match status" value="1"/>
</dbReference>
<dbReference type="PANTHER" id="PTHR13510:SF44">
    <property type="entry name" value="RABENOSYN-5"/>
    <property type="match status" value="1"/>
</dbReference>
<evidence type="ECO:0008006" key="3">
    <source>
        <dbReference type="Google" id="ProtNLM"/>
    </source>
</evidence>
<reference evidence="1" key="1">
    <citation type="submission" date="2020-04" db="EMBL/GenBank/DDBJ databases">
        <title>Hybrid Assembly of Korean Phytophthora infestans isolates.</title>
        <authorList>
            <person name="Prokchorchik M."/>
            <person name="Lee Y."/>
            <person name="Seo J."/>
            <person name="Cho J.-H."/>
            <person name="Park Y.-E."/>
            <person name="Jang D.-C."/>
            <person name="Im J.-S."/>
            <person name="Choi J.-G."/>
            <person name="Park H.-J."/>
            <person name="Lee G.-B."/>
            <person name="Lee Y.-G."/>
            <person name="Hong S.-Y."/>
            <person name="Cho K."/>
            <person name="Sohn K.H."/>
        </authorList>
    </citation>
    <scope>NUCLEOTIDE SEQUENCE</scope>
    <source>
        <strain evidence="1">KR_1_A1</strain>
    </source>
</reference>
<dbReference type="EMBL" id="WSZM01000226">
    <property type="protein sequence ID" value="KAF4037884.1"/>
    <property type="molecule type" value="Genomic_DNA"/>
</dbReference>
<organism evidence="1 2">
    <name type="scientific">Phytophthora infestans</name>
    <name type="common">Potato late blight agent</name>
    <name type="synonym">Botrytis infestans</name>
    <dbReference type="NCBI Taxonomy" id="4787"/>
    <lineage>
        <taxon>Eukaryota</taxon>
        <taxon>Sar</taxon>
        <taxon>Stramenopiles</taxon>
        <taxon>Oomycota</taxon>
        <taxon>Peronosporomycetes</taxon>
        <taxon>Peronosporales</taxon>
        <taxon>Peronosporaceae</taxon>
        <taxon>Phytophthora</taxon>
    </lineage>
</organism>
<name>A0A833STH8_PHYIN</name>
<accession>A0A833STH8</accession>
<dbReference type="InterPro" id="IPR052727">
    <property type="entry name" value="Rab4/Rab5_effector"/>
</dbReference>
<dbReference type="AlphaFoldDB" id="A0A833STH8"/>
<sequence length="450" mass="50809">MTFGGRNNSVPFEQLHLTGKQQQACQDLTCQLLDRTFRSYAERNEGVDGLLNAPRHHADHDRSRWKQLKTQGNASLYAERTDGPWRDFHSPFGNCSLLAVGTIHDTLDEIMFGLETPDFAAIQLRSETLFKHPVEGAVLAQLAGPTEADPFQFMGITWLEGQRSWPLNLVTQRRDFVVVSATGVMLHTNGDLIGYEVVQSIDLPQCPRLSKPTVRGKVMYGVIYTQRDDGDVDVFVQMHIETRSHLYDKLVISQVWESVLRFWNAPSLSEAKKLQWCLKQKNVLPWQQEATSDIKSGEDNCIKSKHCENCPSKRSPTTRRRSTHLSDHNTCALCMVQICSSCRVKRTIKEPDESGNLDLHIAVCRVCMLFVQHQEPADIALDNQKQREAHRINETKTEKKNHSAVGSGWALPMISPGRYPSISVSDLLNDQRIVGPWCRPSAKSIGNHAT</sequence>
<dbReference type="InterPro" id="IPR023393">
    <property type="entry name" value="START-like_dom_sf"/>
</dbReference>
<evidence type="ECO:0000313" key="1">
    <source>
        <dbReference type="EMBL" id="KAF4037884.1"/>
    </source>
</evidence>
<dbReference type="Proteomes" id="UP000602510">
    <property type="component" value="Unassembled WGS sequence"/>
</dbReference>
<comment type="caution">
    <text evidence="1">The sequence shown here is derived from an EMBL/GenBank/DDBJ whole genome shotgun (WGS) entry which is preliminary data.</text>
</comment>
<dbReference type="PANTHER" id="PTHR13510">
    <property type="entry name" value="FYVE-FINGER-CONTAINING RAB5 EFFECTOR PROTEIN RABENOSYN-5-RELATED"/>
    <property type="match status" value="1"/>
</dbReference>
<keyword evidence="2" id="KW-1185">Reference proteome</keyword>
<dbReference type="SUPFAM" id="SSF55961">
    <property type="entry name" value="Bet v1-like"/>
    <property type="match status" value="1"/>
</dbReference>
<protein>
    <recommendedName>
        <fullName evidence="3">START domain-containing protein</fullName>
    </recommendedName>
</protein>
<proteinExistence type="predicted"/>
<gene>
    <name evidence="1" type="ORF">GN244_ATG10011</name>
</gene>